<evidence type="ECO:0000256" key="2">
    <source>
        <dbReference type="SAM" id="Phobius"/>
    </source>
</evidence>
<dbReference type="Proteomes" id="UP000823863">
    <property type="component" value="Unassembled WGS sequence"/>
</dbReference>
<reference evidence="3" key="1">
    <citation type="journal article" date="2021" name="PeerJ">
        <title>Extensive microbial diversity within the chicken gut microbiome revealed by metagenomics and culture.</title>
        <authorList>
            <person name="Gilroy R."/>
            <person name="Ravi A."/>
            <person name="Getino M."/>
            <person name="Pursley I."/>
            <person name="Horton D.L."/>
            <person name="Alikhan N.F."/>
            <person name="Baker D."/>
            <person name="Gharbi K."/>
            <person name="Hall N."/>
            <person name="Watson M."/>
            <person name="Adriaenssens E.M."/>
            <person name="Foster-Nyarko E."/>
            <person name="Jarju S."/>
            <person name="Secka A."/>
            <person name="Antonio M."/>
            <person name="Oren A."/>
            <person name="Chaudhuri R.R."/>
            <person name="La Ragione R."/>
            <person name="Hildebrand F."/>
            <person name="Pallen M.J."/>
        </authorList>
    </citation>
    <scope>NUCLEOTIDE SEQUENCE</scope>
    <source>
        <strain evidence="3">CHK198-12963</strain>
    </source>
</reference>
<name>A0A9D2TGD3_9FIRM</name>
<evidence type="ECO:0000256" key="1">
    <source>
        <dbReference type="SAM" id="MobiDB-lite"/>
    </source>
</evidence>
<dbReference type="AlphaFoldDB" id="A0A9D2TGD3"/>
<keyword evidence="2" id="KW-0812">Transmembrane</keyword>
<sequence>MIHILLLILKIAGILLLVLLGLVLAALLCLLFVPVRYRIQGSRHGQLQAHGQLSWLLHIITLHGWYQSQELEVKLKLFGFTLWPRQKKEKKRTAESVEESGQEDGREILLSEELAPPKAEDSSDQESFNQEARAQNKERIPSKTEETQSGPRIEFRRIFRRFSEKLQKIKFSILGICDKLRNIKETAGNLIRWIQDEGNQKNIRFLADCLKRVLKHVFPRKGTLRLVFGFDDPSSTGQVLAWVGPFYPLYGQIVTLQPVFDRSILEGEGDVRGRIRLFTILRIGFQIRRNRDVWNMLKKLRQ</sequence>
<keyword evidence="2" id="KW-1133">Transmembrane helix</keyword>
<reference evidence="3" key="2">
    <citation type="submission" date="2021-04" db="EMBL/GenBank/DDBJ databases">
        <authorList>
            <person name="Gilroy R."/>
        </authorList>
    </citation>
    <scope>NUCLEOTIDE SEQUENCE</scope>
    <source>
        <strain evidence="3">CHK198-12963</strain>
    </source>
</reference>
<protein>
    <submittedName>
        <fullName evidence="3">DUF2953 domain-containing protein</fullName>
    </submittedName>
</protein>
<dbReference type="EMBL" id="DWWB01000085">
    <property type="protein sequence ID" value="HJC67813.1"/>
    <property type="molecule type" value="Genomic_DNA"/>
</dbReference>
<accession>A0A9D2TGD3</accession>
<organism evidence="3 4">
    <name type="scientific">Candidatus Enterocloster excrementigallinarum</name>
    <dbReference type="NCBI Taxonomy" id="2838558"/>
    <lineage>
        <taxon>Bacteria</taxon>
        <taxon>Bacillati</taxon>
        <taxon>Bacillota</taxon>
        <taxon>Clostridia</taxon>
        <taxon>Lachnospirales</taxon>
        <taxon>Lachnospiraceae</taxon>
        <taxon>Enterocloster</taxon>
    </lineage>
</organism>
<feature type="compositionally biased region" description="Basic and acidic residues" evidence="1">
    <location>
        <begin position="134"/>
        <end position="146"/>
    </location>
</feature>
<comment type="caution">
    <text evidence="3">The sequence shown here is derived from an EMBL/GenBank/DDBJ whole genome shotgun (WGS) entry which is preliminary data.</text>
</comment>
<proteinExistence type="predicted"/>
<feature type="transmembrane region" description="Helical" evidence="2">
    <location>
        <begin position="6"/>
        <end position="33"/>
    </location>
</feature>
<keyword evidence="2" id="KW-0472">Membrane</keyword>
<gene>
    <name evidence="3" type="ORF">H9931_14065</name>
</gene>
<evidence type="ECO:0000313" key="3">
    <source>
        <dbReference type="EMBL" id="HJC67813.1"/>
    </source>
</evidence>
<feature type="region of interest" description="Disordered" evidence="1">
    <location>
        <begin position="116"/>
        <end position="149"/>
    </location>
</feature>
<evidence type="ECO:0000313" key="4">
    <source>
        <dbReference type="Proteomes" id="UP000823863"/>
    </source>
</evidence>